<dbReference type="Proteomes" id="UP000559027">
    <property type="component" value="Unassembled WGS sequence"/>
</dbReference>
<proteinExistence type="predicted"/>
<comment type="caution">
    <text evidence="1">The sequence shown here is derived from an EMBL/GenBank/DDBJ whole genome shotgun (WGS) entry which is preliminary data.</text>
</comment>
<dbReference type="AlphaFoldDB" id="A0A8H5CSM0"/>
<dbReference type="OrthoDB" id="2897728at2759"/>
<organism evidence="1 2">
    <name type="scientific">Leucocoprinus leucothites</name>
    <dbReference type="NCBI Taxonomy" id="201217"/>
    <lineage>
        <taxon>Eukaryota</taxon>
        <taxon>Fungi</taxon>
        <taxon>Dikarya</taxon>
        <taxon>Basidiomycota</taxon>
        <taxon>Agaricomycotina</taxon>
        <taxon>Agaricomycetes</taxon>
        <taxon>Agaricomycetidae</taxon>
        <taxon>Agaricales</taxon>
        <taxon>Agaricineae</taxon>
        <taxon>Agaricaceae</taxon>
        <taxon>Leucocoprinus</taxon>
    </lineage>
</organism>
<keyword evidence="2" id="KW-1185">Reference proteome</keyword>
<gene>
    <name evidence="1" type="ORF">D9756_010557</name>
</gene>
<evidence type="ECO:0000313" key="1">
    <source>
        <dbReference type="EMBL" id="KAF5346863.1"/>
    </source>
</evidence>
<dbReference type="EMBL" id="JAACJO010000029">
    <property type="protein sequence ID" value="KAF5346863.1"/>
    <property type="molecule type" value="Genomic_DNA"/>
</dbReference>
<name>A0A8H5CSM0_9AGAR</name>
<evidence type="ECO:0000313" key="2">
    <source>
        <dbReference type="Proteomes" id="UP000559027"/>
    </source>
</evidence>
<accession>A0A8H5CSM0</accession>
<reference evidence="1 2" key="1">
    <citation type="journal article" date="2020" name="ISME J.">
        <title>Uncovering the hidden diversity of litter-decomposition mechanisms in mushroom-forming fungi.</title>
        <authorList>
            <person name="Floudas D."/>
            <person name="Bentzer J."/>
            <person name="Ahren D."/>
            <person name="Johansson T."/>
            <person name="Persson P."/>
            <person name="Tunlid A."/>
        </authorList>
    </citation>
    <scope>NUCLEOTIDE SEQUENCE [LARGE SCALE GENOMIC DNA]</scope>
    <source>
        <strain evidence="1 2">CBS 146.42</strain>
    </source>
</reference>
<protein>
    <submittedName>
        <fullName evidence="1">Uncharacterized protein</fullName>
    </submittedName>
</protein>
<sequence length="148" mass="15542">MAGIVHPRILGLAQCSYWYKLLQTVYQFQFSPVSSLNMFTITSVTVSGTSRSYIILGGQPGKEVIGPVSPFGPQGSVYQLCIPGLGFIKFTDVGPKVSGPGDWAVQFASASATWNYSGGGEAKIAIDNAGNFTVSGGANNVTGKVTPW</sequence>